<dbReference type="AlphaFoldDB" id="A0A9D4LBA3"/>
<dbReference type="Proteomes" id="UP000828390">
    <property type="component" value="Unassembled WGS sequence"/>
</dbReference>
<evidence type="ECO:0000313" key="3">
    <source>
        <dbReference type="Proteomes" id="UP000828390"/>
    </source>
</evidence>
<sequence>MTTIFVTVVLMLLTGWLSDVNGIQKRSPYDNCMNIQCGWPKCPDGATPVTRPGACCPDCPEPCDGIQCGWPRCPYGATPVTRPGDCCPSCP</sequence>
<proteinExistence type="predicted"/>
<dbReference type="EMBL" id="JAIWYP010000003">
    <property type="protein sequence ID" value="KAH3854890.1"/>
    <property type="molecule type" value="Genomic_DNA"/>
</dbReference>
<evidence type="ECO:0000256" key="1">
    <source>
        <dbReference type="SAM" id="SignalP"/>
    </source>
</evidence>
<gene>
    <name evidence="2" type="ORF">DPMN_097449</name>
</gene>
<feature type="signal peptide" evidence="1">
    <location>
        <begin position="1"/>
        <end position="22"/>
    </location>
</feature>
<feature type="chain" id="PRO_5039656719" evidence="1">
    <location>
        <begin position="23"/>
        <end position="91"/>
    </location>
</feature>
<organism evidence="2 3">
    <name type="scientific">Dreissena polymorpha</name>
    <name type="common">Zebra mussel</name>
    <name type="synonym">Mytilus polymorpha</name>
    <dbReference type="NCBI Taxonomy" id="45954"/>
    <lineage>
        <taxon>Eukaryota</taxon>
        <taxon>Metazoa</taxon>
        <taxon>Spiralia</taxon>
        <taxon>Lophotrochozoa</taxon>
        <taxon>Mollusca</taxon>
        <taxon>Bivalvia</taxon>
        <taxon>Autobranchia</taxon>
        <taxon>Heteroconchia</taxon>
        <taxon>Euheterodonta</taxon>
        <taxon>Imparidentia</taxon>
        <taxon>Neoheterodontei</taxon>
        <taxon>Myida</taxon>
        <taxon>Dreissenoidea</taxon>
        <taxon>Dreissenidae</taxon>
        <taxon>Dreissena</taxon>
    </lineage>
</organism>
<dbReference type="OrthoDB" id="10068028at2759"/>
<reference evidence="2" key="1">
    <citation type="journal article" date="2019" name="bioRxiv">
        <title>The Genome of the Zebra Mussel, Dreissena polymorpha: A Resource for Invasive Species Research.</title>
        <authorList>
            <person name="McCartney M.A."/>
            <person name="Auch B."/>
            <person name="Kono T."/>
            <person name="Mallez S."/>
            <person name="Zhang Y."/>
            <person name="Obille A."/>
            <person name="Becker A."/>
            <person name="Abrahante J.E."/>
            <person name="Garbe J."/>
            <person name="Badalamenti J.P."/>
            <person name="Herman A."/>
            <person name="Mangelson H."/>
            <person name="Liachko I."/>
            <person name="Sullivan S."/>
            <person name="Sone E.D."/>
            <person name="Koren S."/>
            <person name="Silverstein K.A.T."/>
            <person name="Beckman K.B."/>
            <person name="Gohl D.M."/>
        </authorList>
    </citation>
    <scope>NUCLEOTIDE SEQUENCE</scope>
    <source>
        <strain evidence="2">Duluth1</strain>
        <tissue evidence="2">Whole animal</tissue>
    </source>
</reference>
<accession>A0A9D4LBA3</accession>
<reference evidence="2" key="2">
    <citation type="submission" date="2020-11" db="EMBL/GenBank/DDBJ databases">
        <authorList>
            <person name="McCartney M.A."/>
            <person name="Auch B."/>
            <person name="Kono T."/>
            <person name="Mallez S."/>
            <person name="Becker A."/>
            <person name="Gohl D.M."/>
            <person name="Silverstein K.A.T."/>
            <person name="Koren S."/>
            <person name="Bechman K.B."/>
            <person name="Herman A."/>
            <person name="Abrahante J.E."/>
            <person name="Garbe J."/>
        </authorList>
    </citation>
    <scope>NUCLEOTIDE SEQUENCE</scope>
    <source>
        <strain evidence="2">Duluth1</strain>
        <tissue evidence="2">Whole animal</tissue>
    </source>
</reference>
<evidence type="ECO:0000313" key="2">
    <source>
        <dbReference type="EMBL" id="KAH3854890.1"/>
    </source>
</evidence>
<comment type="caution">
    <text evidence="2">The sequence shown here is derived from an EMBL/GenBank/DDBJ whole genome shotgun (WGS) entry which is preliminary data.</text>
</comment>
<name>A0A9D4LBA3_DREPO</name>
<keyword evidence="3" id="KW-1185">Reference proteome</keyword>
<protein>
    <submittedName>
        <fullName evidence="2">Uncharacterized protein</fullName>
    </submittedName>
</protein>
<keyword evidence="1" id="KW-0732">Signal</keyword>